<dbReference type="Proteomes" id="UP000800235">
    <property type="component" value="Unassembled WGS sequence"/>
</dbReference>
<keyword evidence="3" id="KW-1185">Reference proteome</keyword>
<dbReference type="AlphaFoldDB" id="A0A9P4TSF9"/>
<feature type="domain" description="DSBA-like thioredoxin" evidence="1">
    <location>
        <begin position="254"/>
        <end position="463"/>
    </location>
</feature>
<dbReference type="GO" id="GO:0005777">
    <property type="term" value="C:peroxisome"/>
    <property type="evidence" value="ECO:0007669"/>
    <property type="project" value="TreeGrafter"/>
</dbReference>
<protein>
    <submittedName>
        <fullName evidence="2">Protein disulfide</fullName>
    </submittedName>
</protein>
<dbReference type="PANTHER" id="PTHR42943:SF2">
    <property type="entry name" value="GLUTATHIONE S-TRANSFERASE KAPPA 1"/>
    <property type="match status" value="1"/>
</dbReference>
<evidence type="ECO:0000313" key="3">
    <source>
        <dbReference type="Proteomes" id="UP000800235"/>
    </source>
</evidence>
<dbReference type="InterPro" id="IPR051924">
    <property type="entry name" value="GST_Kappa/NadH"/>
</dbReference>
<comment type="caution">
    <text evidence="2">The sequence shown here is derived from an EMBL/GenBank/DDBJ whole genome shotgun (WGS) entry which is preliminary data.</text>
</comment>
<evidence type="ECO:0000259" key="1">
    <source>
        <dbReference type="Pfam" id="PF01323"/>
    </source>
</evidence>
<dbReference type="OrthoDB" id="4664297at2759"/>
<feature type="domain" description="DSBA-like thioredoxin" evidence="1">
    <location>
        <begin position="8"/>
        <end position="217"/>
    </location>
</feature>
<organism evidence="2 3">
    <name type="scientific">Tothia fuscella</name>
    <dbReference type="NCBI Taxonomy" id="1048955"/>
    <lineage>
        <taxon>Eukaryota</taxon>
        <taxon>Fungi</taxon>
        <taxon>Dikarya</taxon>
        <taxon>Ascomycota</taxon>
        <taxon>Pezizomycotina</taxon>
        <taxon>Dothideomycetes</taxon>
        <taxon>Pleosporomycetidae</taxon>
        <taxon>Venturiales</taxon>
        <taxon>Cylindrosympodiaceae</taxon>
        <taxon>Tothia</taxon>
    </lineage>
</organism>
<dbReference type="PANTHER" id="PTHR42943">
    <property type="entry name" value="GLUTATHIONE S-TRANSFERASE KAPPA"/>
    <property type="match status" value="1"/>
</dbReference>
<sequence length="493" mass="55540">MPTKEHNVEFYYDISCPFAYIALLRIEALASRINANIIWTPVLLGAVYRLTAAPQGAAGSASDVFNPAKRQISSASFARTLKRYHVPHNPALTHLRKTTTALRLILDFPNEDRPALTKALYKAYWVDAKDITDHNVLLDIARQSGIASAQALTMDIFYDETDRKELERAANDVIAKGSPGVPAFWVEDEVYTDGKGTQHQGRLYWGQDRMLFVEAQLKALQLGVSFSAVPNISSLHPRVIWKLPDPIARSAVKLEFWFDFSSPWAFLGWTQLNSLRKMFGSRLEIVMKPILLGALSREIGAPMMPMMAVSEQKRNQGYLDMVDWVRYWNAVHGQERTMDKRIEFRFTDTFPIRSPVLLRCAIVDPGCIPVIYRACWEENLDIADERILAGKLASAGIDAASLFAQASTQRVKDILRVNTQEAKDLGICGVPSYRVSYGNADDWPTKSGILWGQDEMNVVKDLLAGWNEEKDYYSVARVRDNSDKNESKEGAKL</sequence>
<accession>A0A9P4TSF9</accession>
<name>A0A9P4TSF9_9PEZI</name>
<reference evidence="2" key="1">
    <citation type="journal article" date="2020" name="Stud. Mycol.">
        <title>101 Dothideomycetes genomes: a test case for predicting lifestyles and emergence of pathogens.</title>
        <authorList>
            <person name="Haridas S."/>
            <person name="Albert R."/>
            <person name="Binder M."/>
            <person name="Bloem J."/>
            <person name="Labutti K."/>
            <person name="Salamov A."/>
            <person name="Andreopoulos B."/>
            <person name="Baker S."/>
            <person name="Barry K."/>
            <person name="Bills G."/>
            <person name="Bluhm B."/>
            <person name="Cannon C."/>
            <person name="Castanera R."/>
            <person name="Culley D."/>
            <person name="Daum C."/>
            <person name="Ezra D."/>
            <person name="Gonzalez J."/>
            <person name="Henrissat B."/>
            <person name="Kuo A."/>
            <person name="Liang C."/>
            <person name="Lipzen A."/>
            <person name="Lutzoni F."/>
            <person name="Magnuson J."/>
            <person name="Mondo S."/>
            <person name="Nolan M."/>
            <person name="Ohm R."/>
            <person name="Pangilinan J."/>
            <person name="Park H.-J."/>
            <person name="Ramirez L."/>
            <person name="Alfaro M."/>
            <person name="Sun H."/>
            <person name="Tritt A."/>
            <person name="Yoshinaga Y."/>
            <person name="Zwiers L.-H."/>
            <person name="Turgeon B."/>
            <person name="Goodwin S."/>
            <person name="Spatafora J."/>
            <person name="Crous P."/>
            <person name="Grigoriev I."/>
        </authorList>
    </citation>
    <scope>NUCLEOTIDE SEQUENCE</scope>
    <source>
        <strain evidence="2">CBS 130266</strain>
    </source>
</reference>
<dbReference type="SUPFAM" id="SSF52833">
    <property type="entry name" value="Thioredoxin-like"/>
    <property type="match status" value="2"/>
</dbReference>
<dbReference type="InterPro" id="IPR001853">
    <property type="entry name" value="DSBA-like_thioredoxin_dom"/>
</dbReference>
<dbReference type="GO" id="GO:0006749">
    <property type="term" value="P:glutathione metabolic process"/>
    <property type="evidence" value="ECO:0007669"/>
    <property type="project" value="TreeGrafter"/>
</dbReference>
<dbReference type="InterPro" id="IPR036249">
    <property type="entry name" value="Thioredoxin-like_sf"/>
</dbReference>
<dbReference type="Pfam" id="PF01323">
    <property type="entry name" value="DSBA"/>
    <property type="match status" value="2"/>
</dbReference>
<dbReference type="GO" id="GO:0005739">
    <property type="term" value="C:mitochondrion"/>
    <property type="evidence" value="ECO:0007669"/>
    <property type="project" value="TreeGrafter"/>
</dbReference>
<dbReference type="Gene3D" id="3.40.30.10">
    <property type="entry name" value="Glutaredoxin"/>
    <property type="match status" value="2"/>
</dbReference>
<dbReference type="GO" id="GO:0004364">
    <property type="term" value="F:glutathione transferase activity"/>
    <property type="evidence" value="ECO:0007669"/>
    <property type="project" value="TreeGrafter"/>
</dbReference>
<gene>
    <name evidence="2" type="ORF">EJ08DRAFT_654782</name>
</gene>
<dbReference type="EMBL" id="MU007167">
    <property type="protein sequence ID" value="KAF2416199.1"/>
    <property type="molecule type" value="Genomic_DNA"/>
</dbReference>
<evidence type="ECO:0000313" key="2">
    <source>
        <dbReference type="EMBL" id="KAF2416199.1"/>
    </source>
</evidence>
<dbReference type="GO" id="GO:0004602">
    <property type="term" value="F:glutathione peroxidase activity"/>
    <property type="evidence" value="ECO:0007669"/>
    <property type="project" value="TreeGrafter"/>
</dbReference>
<proteinExistence type="predicted"/>